<keyword evidence="2" id="KW-1185">Reference proteome</keyword>
<evidence type="ECO:0000313" key="1">
    <source>
        <dbReference type="EMBL" id="AYG02454.1"/>
    </source>
</evidence>
<name>A0A387BJW3_9MICO</name>
<gene>
    <name evidence="1" type="ORF">D7I44_02170</name>
</gene>
<dbReference type="KEGG" id="gry:D7I44_02170"/>
<dbReference type="RefSeq" id="WP_120787988.1">
    <property type="nucleotide sequence ID" value="NZ_CP032624.1"/>
</dbReference>
<evidence type="ECO:0000313" key="2">
    <source>
        <dbReference type="Proteomes" id="UP000275069"/>
    </source>
</evidence>
<organism evidence="1 2">
    <name type="scientific">Gryllotalpicola protaetiae</name>
    <dbReference type="NCBI Taxonomy" id="2419771"/>
    <lineage>
        <taxon>Bacteria</taxon>
        <taxon>Bacillati</taxon>
        <taxon>Actinomycetota</taxon>
        <taxon>Actinomycetes</taxon>
        <taxon>Micrococcales</taxon>
        <taxon>Microbacteriaceae</taxon>
        <taxon>Gryllotalpicola</taxon>
    </lineage>
</organism>
<dbReference type="Pfam" id="PF09438">
    <property type="entry name" value="DUF2017"/>
    <property type="match status" value="1"/>
</dbReference>
<protein>
    <submittedName>
        <fullName evidence="1">DUF2017 family protein</fullName>
    </submittedName>
</protein>
<dbReference type="OrthoDB" id="3268479at2"/>
<reference evidence="1 2" key="1">
    <citation type="submission" date="2018-09" db="EMBL/GenBank/DDBJ databases">
        <title>Genome sequencing of strain 2DFW10M-5.</title>
        <authorList>
            <person name="Heo J."/>
            <person name="Kim S.-J."/>
            <person name="Kwon S.-W."/>
        </authorList>
    </citation>
    <scope>NUCLEOTIDE SEQUENCE [LARGE SCALE GENOMIC DNA]</scope>
    <source>
        <strain evidence="1 2">2DFW10M-5</strain>
    </source>
</reference>
<sequence length="164" mass="17950">MARIKTTRDGRVSAEFDTVERDMLAQLTNELIDLLTQTDAGPDVAADPSLPRDPALERLLPDAYRDDAESAAEFRRFTEDDLVALKTGNALALARAAAASGAIVLEESEVLPWLRTITDLRLALATRLGIETDDDEGSDAPELASAKAAYWWLGELQERLIRAL</sequence>
<dbReference type="EMBL" id="CP032624">
    <property type="protein sequence ID" value="AYG02454.1"/>
    <property type="molecule type" value="Genomic_DNA"/>
</dbReference>
<dbReference type="Proteomes" id="UP000275069">
    <property type="component" value="Chromosome"/>
</dbReference>
<dbReference type="InterPro" id="IPR018561">
    <property type="entry name" value="AosR"/>
</dbReference>
<accession>A0A387BJW3</accession>
<dbReference type="AlphaFoldDB" id="A0A387BJW3"/>
<proteinExistence type="predicted"/>